<comment type="similarity">
    <text evidence="1">Belongs to the VapB family.</text>
</comment>
<evidence type="ECO:0000313" key="3">
    <source>
        <dbReference type="Proteomes" id="UP000239089"/>
    </source>
</evidence>
<sequence length="81" mass="9350">MRKVSIFRNNRNQAVRLPKDFEFVGVSELSIEKQGEAIILRPLRPNWTSLGDESAADADFLRERQDIIEPGRFSLYDEPEA</sequence>
<comment type="caution">
    <text evidence="2">The sequence shown here is derived from an EMBL/GenBank/DDBJ whole genome shotgun (WGS) entry which is preliminary data.</text>
</comment>
<keyword evidence="3" id="KW-1185">Reference proteome</keyword>
<evidence type="ECO:0000313" key="2">
    <source>
        <dbReference type="EMBL" id="PPQ30680.1"/>
    </source>
</evidence>
<dbReference type="Proteomes" id="UP000239089">
    <property type="component" value="Unassembled WGS sequence"/>
</dbReference>
<dbReference type="Gene3D" id="2.10.260.10">
    <property type="match status" value="1"/>
</dbReference>
<protein>
    <submittedName>
        <fullName evidence="2">AbrB family transcriptional regulator</fullName>
    </submittedName>
</protein>
<name>A0A2S6N7U1_9HYPH</name>
<dbReference type="InterPro" id="IPR051734">
    <property type="entry name" value="VapB_TA_antitoxins"/>
</dbReference>
<dbReference type="RefSeq" id="WP_104507989.1">
    <property type="nucleotide sequence ID" value="NZ_JACIGC010000004.1"/>
</dbReference>
<dbReference type="SUPFAM" id="SSF89447">
    <property type="entry name" value="AbrB/MazE/MraZ-like"/>
    <property type="match status" value="1"/>
</dbReference>
<dbReference type="InterPro" id="IPR007159">
    <property type="entry name" value="SpoVT-AbrB_dom"/>
</dbReference>
<gene>
    <name evidence="2" type="ORF">CCR94_11455</name>
</gene>
<dbReference type="PROSITE" id="PS51740">
    <property type="entry name" value="SPOVT_ABRB"/>
    <property type="match status" value="1"/>
</dbReference>
<evidence type="ECO:0000256" key="1">
    <source>
        <dbReference type="ARBA" id="ARBA00007924"/>
    </source>
</evidence>
<dbReference type="Pfam" id="PF04014">
    <property type="entry name" value="MazE_antitoxin"/>
    <property type="match status" value="1"/>
</dbReference>
<dbReference type="OrthoDB" id="7173678at2"/>
<accession>A0A2S6N7U1</accession>
<reference evidence="2 3" key="1">
    <citation type="journal article" date="2018" name="Arch. Microbiol.">
        <title>New insights into the metabolic potential of the phototrophic purple bacterium Rhodopila globiformis DSM 161(T) from its draft genome sequence and evidence for a vanadium-dependent nitrogenase.</title>
        <authorList>
            <person name="Imhoff J.F."/>
            <person name="Rahn T."/>
            <person name="Kunzel S."/>
            <person name="Neulinger S.C."/>
        </authorList>
    </citation>
    <scope>NUCLEOTIDE SEQUENCE [LARGE SCALE GENOMIC DNA]</scope>
    <source>
        <strain evidence="2 3">DSM 16996</strain>
    </source>
</reference>
<dbReference type="InterPro" id="IPR037914">
    <property type="entry name" value="SpoVT-AbrB_sf"/>
</dbReference>
<proteinExistence type="inferred from homology"/>
<dbReference type="InterPro" id="IPR047976">
    <property type="entry name" value="Anti_VapB2-like"/>
</dbReference>
<dbReference type="PANTHER" id="PTHR37550">
    <property type="entry name" value="ANTITOXIN VAPB1"/>
    <property type="match status" value="1"/>
</dbReference>
<dbReference type="NCBIfam" id="NF040493">
    <property type="entry name" value="TA_anti_VapB"/>
    <property type="match status" value="1"/>
</dbReference>
<dbReference type="EMBL" id="NHSJ01000073">
    <property type="protein sequence ID" value="PPQ30680.1"/>
    <property type="molecule type" value="Genomic_DNA"/>
</dbReference>
<dbReference type="AlphaFoldDB" id="A0A2S6N7U1"/>
<dbReference type="PANTHER" id="PTHR37550:SF3">
    <property type="entry name" value="ANTITOXIN VAPB1"/>
    <property type="match status" value="1"/>
</dbReference>
<dbReference type="GO" id="GO:0003677">
    <property type="term" value="F:DNA binding"/>
    <property type="evidence" value="ECO:0007669"/>
    <property type="project" value="UniProtKB-UniRule"/>
</dbReference>
<organism evidence="2 3">
    <name type="scientific">Rhodoblastus sphagnicola</name>
    <dbReference type="NCBI Taxonomy" id="333368"/>
    <lineage>
        <taxon>Bacteria</taxon>
        <taxon>Pseudomonadati</taxon>
        <taxon>Pseudomonadota</taxon>
        <taxon>Alphaproteobacteria</taxon>
        <taxon>Hyphomicrobiales</taxon>
        <taxon>Rhodoblastaceae</taxon>
        <taxon>Rhodoblastus</taxon>
    </lineage>
</organism>